<name>A0ABR2ISI0_9PEZI</name>
<organism evidence="2 3">
    <name type="scientific">Apiospora arundinis</name>
    <dbReference type="NCBI Taxonomy" id="335852"/>
    <lineage>
        <taxon>Eukaryota</taxon>
        <taxon>Fungi</taxon>
        <taxon>Dikarya</taxon>
        <taxon>Ascomycota</taxon>
        <taxon>Pezizomycotina</taxon>
        <taxon>Sordariomycetes</taxon>
        <taxon>Xylariomycetidae</taxon>
        <taxon>Amphisphaeriales</taxon>
        <taxon>Apiosporaceae</taxon>
        <taxon>Apiospora</taxon>
    </lineage>
</organism>
<feature type="coiled-coil region" evidence="1">
    <location>
        <begin position="72"/>
        <end position="102"/>
    </location>
</feature>
<evidence type="ECO:0000256" key="1">
    <source>
        <dbReference type="SAM" id="Coils"/>
    </source>
</evidence>
<evidence type="ECO:0000313" key="2">
    <source>
        <dbReference type="EMBL" id="KAK8867526.1"/>
    </source>
</evidence>
<keyword evidence="1" id="KW-0175">Coiled coil</keyword>
<comment type="caution">
    <text evidence="2">The sequence shown here is derived from an EMBL/GenBank/DDBJ whole genome shotgun (WGS) entry which is preliminary data.</text>
</comment>
<gene>
    <name evidence="2" type="ORF">PGQ11_006104</name>
</gene>
<dbReference type="EMBL" id="JAPCWZ010000004">
    <property type="protein sequence ID" value="KAK8867526.1"/>
    <property type="molecule type" value="Genomic_DNA"/>
</dbReference>
<dbReference type="Proteomes" id="UP001390339">
    <property type="component" value="Unassembled WGS sequence"/>
</dbReference>
<sequence length="103" mass="11586">MNASGSGTIASLHPASSTVATFHCSGKSSDCNKKNSVFEDYVTIRTDIHAERGRRQFQLKPLADQGTHWNDVQFHLEKENVLEAEKNQLQVEKDQLEEDKSIL</sequence>
<accession>A0ABR2ISI0</accession>
<evidence type="ECO:0000313" key="3">
    <source>
        <dbReference type="Proteomes" id="UP001390339"/>
    </source>
</evidence>
<reference evidence="2 3" key="1">
    <citation type="journal article" date="2024" name="IMA Fungus">
        <title>Apiospora arundinis, a panoply of carbohydrate-active enzymes and secondary metabolites.</title>
        <authorList>
            <person name="Sorensen T."/>
            <person name="Petersen C."/>
            <person name="Muurmann A.T."/>
            <person name="Christiansen J.V."/>
            <person name="Brundto M.L."/>
            <person name="Overgaard C.K."/>
            <person name="Boysen A.T."/>
            <person name="Wollenberg R.D."/>
            <person name="Larsen T.O."/>
            <person name="Sorensen J.L."/>
            <person name="Nielsen K.L."/>
            <person name="Sondergaard T.E."/>
        </authorList>
    </citation>
    <scope>NUCLEOTIDE SEQUENCE [LARGE SCALE GENOMIC DNA]</scope>
    <source>
        <strain evidence="2 3">AAU 773</strain>
    </source>
</reference>
<proteinExistence type="predicted"/>
<keyword evidence="3" id="KW-1185">Reference proteome</keyword>
<protein>
    <recommendedName>
        <fullName evidence="4">CS domain-containing protein</fullName>
    </recommendedName>
</protein>
<evidence type="ECO:0008006" key="4">
    <source>
        <dbReference type="Google" id="ProtNLM"/>
    </source>
</evidence>